<name>A0A3A5LZM6_9MICC</name>
<keyword evidence="3" id="KW-1185">Reference proteome</keyword>
<accession>A0A3A5LZM6</accession>
<sequence length="323" mass="35886">MNHEEQGEALALAKDLLDDIELSRTPLDRQILKASRLARMLGDEEVAHWLGQEKGGYYANSEKTDEYFKLTGRHGKTAGENIYSGANQLEGSIRTFKLQLAQLTVPNVSGDMALLATRAVTDTIIGYGKLVERYTRITTKVEALLHNFVAKSYLSLKFSTKQDSMFEKAKKEIDTELLRLDESTLRKIDSAYSSLRVGDAESISAAMNSVRRLIVSFADLVFPATDETRPNPGDGKPMRLGSEQWLNRIKAFIVDNAQSSGRQTRLRQGIQGISDRVSTGVHNEVSKSEAEFLYISAYILLGEMLSLRTNNDEELVTATVGEA</sequence>
<protein>
    <recommendedName>
        <fullName evidence="1">AbiTii domain-containing protein</fullName>
    </recommendedName>
</protein>
<gene>
    <name evidence="2" type="ORF">D6T63_12185</name>
</gene>
<evidence type="ECO:0000313" key="2">
    <source>
        <dbReference type="EMBL" id="RJT78283.1"/>
    </source>
</evidence>
<dbReference type="Proteomes" id="UP000272560">
    <property type="component" value="Unassembled WGS sequence"/>
</dbReference>
<dbReference type="OrthoDB" id="7041873at2"/>
<dbReference type="AlphaFoldDB" id="A0A3A5LZM6"/>
<comment type="caution">
    <text evidence="2">The sequence shown here is derived from an EMBL/GenBank/DDBJ whole genome shotgun (WGS) entry which is preliminary data.</text>
</comment>
<dbReference type="EMBL" id="QZVT01000006">
    <property type="protein sequence ID" value="RJT78283.1"/>
    <property type="molecule type" value="Genomic_DNA"/>
</dbReference>
<feature type="domain" description="AbiTii" evidence="1">
    <location>
        <begin position="12"/>
        <end position="62"/>
    </location>
</feature>
<evidence type="ECO:0000313" key="3">
    <source>
        <dbReference type="Proteomes" id="UP000272560"/>
    </source>
</evidence>
<dbReference type="RefSeq" id="WP_120149329.1">
    <property type="nucleotide sequence ID" value="NZ_QZVT01000006.1"/>
</dbReference>
<dbReference type="Pfam" id="PF18864">
    <property type="entry name" value="AbiTii"/>
    <property type="match status" value="1"/>
</dbReference>
<evidence type="ECO:0000259" key="1">
    <source>
        <dbReference type="Pfam" id="PF18864"/>
    </source>
</evidence>
<dbReference type="InterPro" id="IPR041304">
    <property type="entry name" value="AbiTii"/>
</dbReference>
<reference evidence="2 3" key="1">
    <citation type="submission" date="2018-09" db="EMBL/GenBank/DDBJ databases">
        <title>Novel species of Arthrobacter.</title>
        <authorList>
            <person name="Liu Q."/>
            <person name="Xin Y.-H."/>
        </authorList>
    </citation>
    <scope>NUCLEOTIDE SEQUENCE [LARGE SCALE GENOMIC DNA]</scope>
    <source>
        <strain evidence="2 3">Hz2</strain>
    </source>
</reference>
<proteinExistence type="predicted"/>
<organism evidence="2 3">
    <name type="scientific">Arthrobacter cheniae</name>
    <dbReference type="NCBI Taxonomy" id="1258888"/>
    <lineage>
        <taxon>Bacteria</taxon>
        <taxon>Bacillati</taxon>
        <taxon>Actinomycetota</taxon>
        <taxon>Actinomycetes</taxon>
        <taxon>Micrococcales</taxon>
        <taxon>Micrococcaceae</taxon>
        <taxon>Arthrobacter</taxon>
    </lineage>
</organism>